<evidence type="ECO:0000259" key="10">
    <source>
        <dbReference type="PROSITE" id="PS51012"/>
    </source>
</evidence>
<dbReference type="GO" id="GO:0015920">
    <property type="term" value="P:lipopolysaccharide transport"/>
    <property type="evidence" value="ECO:0007669"/>
    <property type="project" value="TreeGrafter"/>
</dbReference>
<keyword evidence="4 9" id="KW-1003">Cell membrane</keyword>
<accession>A0A0D6DZH3</accession>
<reference evidence="12" key="1">
    <citation type="submission" date="2015-01" db="EMBL/GenBank/DDBJ databases">
        <authorList>
            <person name="Andreevskaya M."/>
        </authorList>
    </citation>
    <scope>NUCLEOTIDE SEQUENCE [LARGE SCALE GENOMIC DNA]</scope>
    <source>
        <strain evidence="12">MKFS47</strain>
    </source>
</reference>
<evidence type="ECO:0000256" key="7">
    <source>
        <dbReference type="ARBA" id="ARBA00022989"/>
    </source>
</evidence>
<evidence type="ECO:0000256" key="8">
    <source>
        <dbReference type="ARBA" id="ARBA00023136"/>
    </source>
</evidence>
<keyword evidence="8 9" id="KW-0472">Membrane</keyword>
<dbReference type="Pfam" id="PF01061">
    <property type="entry name" value="ABC2_membrane"/>
    <property type="match status" value="1"/>
</dbReference>
<evidence type="ECO:0000256" key="1">
    <source>
        <dbReference type="ARBA" id="ARBA00004429"/>
    </source>
</evidence>
<dbReference type="PANTHER" id="PTHR30413">
    <property type="entry name" value="INNER MEMBRANE TRANSPORT PERMEASE"/>
    <property type="match status" value="1"/>
</dbReference>
<sequence>MNSKNWILLKELVKTDFKLRYQGSLMGHLWSILKPLMLFSVMYLVFVRFLGLGRDMPHFAVALLLGMVIWNFFAETTSMGLTSIVGRGDLLRKLSFPKEIIVLSVAVSAFINFLINLLVVLFFAVLNQVEISKYAIIAPLYIIPIFAFSLGIAFILATLFVYFRDIAPVWEVVMQAGMYATPIIYSLSMIHNNKIIAVMMLNPLATIIQDLRHILIYPGNQVITEFINNKWIVAIPYVLPFIVLVFGYTIFKKYADKFAEII</sequence>
<dbReference type="InterPro" id="IPR013525">
    <property type="entry name" value="ABC2_TM"/>
</dbReference>
<feature type="transmembrane region" description="Helical" evidence="9">
    <location>
        <begin position="138"/>
        <end position="163"/>
    </location>
</feature>
<dbReference type="Proteomes" id="UP000033166">
    <property type="component" value="Chromosome I"/>
</dbReference>
<keyword evidence="5" id="KW-0997">Cell inner membrane</keyword>
<evidence type="ECO:0000256" key="9">
    <source>
        <dbReference type="RuleBase" id="RU361157"/>
    </source>
</evidence>
<dbReference type="GO" id="GO:0005886">
    <property type="term" value="C:plasma membrane"/>
    <property type="evidence" value="ECO:0007669"/>
    <property type="project" value="UniProtKB-SubCell"/>
</dbReference>
<evidence type="ECO:0000256" key="5">
    <source>
        <dbReference type="ARBA" id="ARBA00022519"/>
    </source>
</evidence>
<gene>
    <name evidence="11" type="primary">rfbA</name>
    <name evidence="11" type="ORF">LACPI_2194</name>
</gene>
<feature type="transmembrane region" description="Helical" evidence="9">
    <location>
        <begin position="195"/>
        <end position="211"/>
    </location>
</feature>
<evidence type="ECO:0000256" key="6">
    <source>
        <dbReference type="ARBA" id="ARBA00022692"/>
    </source>
</evidence>
<dbReference type="PANTHER" id="PTHR30413:SF8">
    <property type="entry name" value="TRANSPORT PERMEASE PROTEIN"/>
    <property type="match status" value="1"/>
</dbReference>
<keyword evidence="3 9" id="KW-0813">Transport</keyword>
<dbReference type="AlphaFoldDB" id="A0A0D6DZH3"/>
<feature type="transmembrane region" description="Helical" evidence="9">
    <location>
        <begin position="28"/>
        <end position="47"/>
    </location>
</feature>
<evidence type="ECO:0000256" key="2">
    <source>
        <dbReference type="ARBA" id="ARBA00007783"/>
    </source>
</evidence>
<dbReference type="PROSITE" id="PS51012">
    <property type="entry name" value="ABC_TM2"/>
    <property type="match status" value="1"/>
</dbReference>
<evidence type="ECO:0000313" key="12">
    <source>
        <dbReference type="Proteomes" id="UP000033166"/>
    </source>
</evidence>
<name>A0A0D6DZH3_9LACT</name>
<feature type="domain" description="ABC transmembrane type-2" evidence="10">
    <location>
        <begin position="26"/>
        <end position="254"/>
    </location>
</feature>
<keyword evidence="6 9" id="KW-0812">Transmembrane</keyword>
<evidence type="ECO:0000256" key="3">
    <source>
        <dbReference type="ARBA" id="ARBA00022448"/>
    </source>
</evidence>
<dbReference type="HOGENOM" id="CLU_060703_2_0_9"/>
<evidence type="ECO:0000256" key="4">
    <source>
        <dbReference type="ARBA" id="ARBA00022475"/>
    </source>
</evidence>
<comment type="similarity">
    <text evidence="2 9">Belongs to the ABC-2 integral membrane protein family.</text>
</comment>
<protein>
    <recommendedName>
        <fullName evidence="9">Transport permease protein</fullName>
    </recommendedName>
</protein>
<comment type="subcellular location">
    <subcellularLocation>
        <location evidence="1">Cell inner membrane</location>
        <topology evidence="1">Multi-pass membrane protein</topology>
    </subcellularLocation>
    <subcellularLocation>
        <location evidence="9">Cell membrane</location>
        <topology evidence="9">Multi-pass membrane protein</topology>
    </subcellularLocation>
</comment>
<evidence type="ECO:0000313" key="11">
    <source>
        <dbReference type="EMBL" id="CEN29394.1"/>
    </source>
</evidence>
<dbReference type="GO" id="GO:0140359">
    <property type="term" value="F:ABC-type transporter activity"/>
    <property type="evidence" value="ECO:0007669"/>
    <property type="project" value="InterPro"/>
</dbReference>
<dbReference type="KEGG" id="lpk:LACPI_2194"/>
<feature type="transmembrane region" description="Helical" evidence="9">
    <location>
        <begin position="169"/>
        <end position="188"/>
    </location>
</feature>
<keyword evidence="7 9" id="KW-1133">Transmembrane helix</keyword>
<feature type="transmembrane region" description="Helical" evidence="9">
    <location>
        <begin position="59"/>
        <end position="80"/>
    </location>
</feature>
<organism evidence="11 12">
    <name type="scientific">Pseudolactococcus piscium MKFS47</name>
    <dbReference type="NCBI Taxonomy" id="297352"/>
    <lineage>
        <taxon>Bacteria</taxon>
        <taxon>Bacillati</taxon>
        <taxon>Bacillota</taxon>
        <taxon>Bacilli</taxon>
        <taxon>Lactobacillales</taxon>
        <taxon>Streptococcaceae</taxon>
        <taxon>Pseudolactococcus</taxon>
    </lineage>
</organism>
<dbReference type="RefSeq" id="WP_047916373.1">
    <property type="nucleotide sequence ID" value="NZ_LN774769.1"/>
</dbReference>
<proteinExistence type="inferred from homology"/>
<dbReference type="EMBL" id="LN774769">
    <property type="protein sequence ID" value="CEN29394.1"/>
    <property type="molecule type" value="Genomic_DNA"/>
</dbReference>
<dbReference type="InterPro" id="IPR047817">
    <property type="entry name" value="ABC2_TM_bact-type"/>
</dbReference>
<feature type="transmembrane region" description="Helical" evidence="9">
    <location>
        <begin position="231"/>
        <end position="251"/>
    </location>
</feature>
<feature type="transmembrane region" description="Helical" evidence="9">
    <location>
        <begin position="100"/>
        <end position="126"/>
    </location>
</feature>